<keyword evidence="6 8" id="KW-0472">Membrane</keyword>
<dbReference type="EMBL" id="QLLL01000004">
    <property type="protein sequence ID" value="RAJ05187.1"/>
    <property type="molecule type" value="Genomic_DNA"/>
</dbReference>
<keyword evidence="4 8" id="KW-0812">Transmembrane</keyword>
<feature type="domain" description="TonB-dependent receptor plug" evidence="9">
    <location>
        <begin position="218"/>
        <end position="348"/>
    </location>
</feature>
<dbReference type="SUPFAM" id="SSF56935">
    <property type="entry name" value="Porins"/>
    <property type="match status" value="1"/>
</dbReference>
<keyword evidence="7 8" id="KW-0998">Cell outer membrane</keyword>
<dbReference type="GO" id="GO:0044718">
    <property type="term" value="P:siderophore transmembrane transport"/>
    <property type="evidence" value="ECO:0007669"/>
    <property type="project" value="TreeGrafter"/>
</dbReference>
<dbReference type="GO" id="GO:0009279">
    <property type="term" value="C:cell outer membrane"/>
    <property type="evidence" value="ECO:0007669"/>
    <property type="project" value="UniProtKB-SubCell"/>
</dbReference>
<dbReference type="Proteomes" id="UP000249547">
    <property type="component" value="Unassembled WGS sequence"/>
</dbReference>
<dbReference type="InterPro" id="IPR008969">
    <property type="entry name" value="CarboxyPept-like_regulatory"/>
</dbReference>
<accession>A0A327QTV9</accession>
<name>A0A327QTV9_9BACT</name>
<dbReference type="SUPFAM" id="SSF49464">
    <property type="entry name" value="Carboxypeptidase regulatory domain-like"/>
    <property type="match status" value="1"/>
</dbReference>
<comment type="similarity">
    <text evidence="8">Belongs to the TonB-dependent receptor family.</text>
</comment>
<dbReference type="InterPro" id="IPR023997">
    <property type="entry name" value="TonB-dep_OMP_SusC/RagA_CS"/>
</dbReference>
<dbReference type="InterPro" id="IPR012910">
    <property type="entry name" value="Plug_dom"/>
</dbReference>
<evidence type="ECO:0000256" key="8">
    <source>
        <dbReference type="PROSITE-ProRule" id="PRU01360"/>
    </source>
</evidence>
<dbReference type="PANTHER" id="PTHR30069:SF29">
    <property type="entry name" value="HEMOGLOBIN AND HEMOGLOBIN-HAPTOGLOBIN-BINDING PROTEIN 1-RELATED"/>
    <property type="match status" value="1"/>
</dbReference>
<evidence type="ECO:0000259" key="9">
    <source>
        <dbReference type="Pfam" id="PF07715"/>
    </source>
</evidence>
<evidence type="ECO:0000256" key="7">
    <source>
        <dbReference type="ARBA" id="ARBA00023237"/>
    </source>
</evidence>
<comment type="subcellular location">
    <subcellularLocation>
        <location evidence="1 8">Cell outer membrane</location>
        <topology evidence="1 8">Multi-pass membrane protein</topology>
    </subcellularLocation>
</comment>
<dbReference type="GO" id="GO:0015344">
    <property type="term" value="F:siderophore uptake transmembrane transporter activity"/>
    <property type="evidence" value="ECO:0007669"/>
    <property type="project" value="TreeGrafter"/>
</dbReference>
<dbReference type="NCBIfam" id="TIGR04057">
    <property type="entry name" value="SusC_RagA_signa"/>
    <property type="match status" value="1"/>
</dbReference>
<evidence type="ECO:0000256" key="1">
    <source>
        <dbReference type="ARBA" id="ARBA00004571"/>
    </source>
</evidence>
<keyword evidence="5" id="KW-0732">Signal</keyword>
<dbReference type="InterPro" id="IPR037066">
    <property type="entry name" value="Plug_dom_sf"/>
</dbReference>
<keyword evidence="2 8" id="KW-0813">Transport</keyword>
<gene>
    <name evidence="10" type="ORF">LX64_02341</name>
</gene>
<dbReference type="NCBIfam" id="TIGR04056">
    <property type="entry name" value="OMP_RagA_SusC"/>
    <property type="match status" value="1"/>
</dbReference>
<dbReference type="OrthoDB" id="9768177at2"/>
<evidence type="ECO:0000313" key="11">
    <source>
        <dbReference type="Proteomes" id="UP000249547"/>
    </source>
</evidence>
<dbReference type="AlphaFoldDB" id="A0A327QTV9"/>
<dbReference type="InterPro" id="IPR023996">
    <property type="entry name" value="TonB-dep_OMP_SusC/RagA"/>
</dbReference>
<evidence type="ECO:0000256" key="5">
    <source>
        <dbReference type="ARBA" id="ARBA00022729"/>
    </source>
</evidence>
<organism evidence="10 11">
    <name type="scientific">Chitinophaga skermanii</name>
    <dbReference type="NCBI Taxonomy" id="331697"/>
    <lineage>
        <taxon>Bacteria</taxon>
        <taxon>Pseudomonadati</taxon>
        <taxon>Bacteroidota</taxon>
        <taxon>Chitinophagia</taxon>
        <taxon>Chitinophagales</taxon>
        <taxon>Chitinophagaceae</taxon>
        <taxon>Chitinophaga</taxon>
    </lineage>
</organism>
<evidence type="ECO:0000313" key="10">
    <source>
        <dbReference type="EMBL" id="RAJ05187.1"/>
    </source>
</evidence>
<dbReference type="Gene3D" id="2.40.170.20">
    <property type="entry name" value="TonB-dependent receptor, beta-barrel domain"/>
    <property type="match status" value="1"/>
</dbReference>
<sequence>MHYTLPSWRRFFNRLAILIFLCLLTASSVIAQLKPWQHYSVRIAANKTPLKEIYASLEKQTGIAFNYDENTVKGNQLVTLQVRGGLDVVLQQLGEATHTTYKQIGNAITAAYKVPTPIDPNISGTVTSKSDGQALPNVSVLVKETGDVFATNENGIFQYQFPQQRPAKATLVFRYIGMKPYEIVIGRQTKLVVQLEENPLKVAEVVVTSSYTKERRREEVVGSISQLNAAALQTSRPIESVDKMLEGLVAGVYVETNTSLNTPVKVNIRGQGSLTAMLGGRTTSTQPLYVVDGVPLYEQQRGDEHSSFANENYLNPVSNINPADIKSISVLKDAAASAIYGANAANGVIIITTKNGSAGKTKLNVDYKSGVSTFINQIKYLDGPQYYELLRETYINNGLTPAAAEALSGSKTINTNWFDLTNRNASYQNVNVDVSGGKQGTSFRLSGGYLQQNASSLANDLEKMYARFRLDHEVSNKFSMSVNMSPTLTMQNALNIYNTVILPPNISPYNADGSYNELANLNVPNPIAVLNQNTDKHKGMSFIGNIQGTYKVNSDIQVMANVGTSYYSNKENIYQSGLNATGRTRNGYLQIFDRRNLGWTAFLQATYEKTFREQHHVNVLVGTQVQDENTELLKGMGTGFSYDKLHNLNNAASQTAASSSMSSAMVSYYSQLAYDYRKKYYTSVNVRADKSSIFGGDKQVAMNASLGVGWIVSNENFLQNNNTLSFLRLRASYGSTGNSRIGTYAARGLYSFGSNNYNGNTGAVPDGTAAPNPDLSWEKNYKANFGVDFTLFKRIEVTAEYYNNTIRDMISSIQVPLEIGYSTMSVNAGDMRNQGFELTINSTNIQRNNFTWNTSFNLGFNKNVILRFNDGFQPMYSSESMTVARPGLSTSTIWGWEWAGVDPSTGEETWFDPSGKKVDAATINALPTSQATILGNYLPKFQGGIVNVFSIGKLSVTANFQYSYGASVFLNKDIQSDGRNLNHRNQIVDLMDRWQQPNDITDVPKLYFPRRLVVNSSRYLREISYIKLSNLSGSYQLPKAWLERIGIEQLSVFANATNLFYWYKGDNKSSTRNGIAELRFVYPEMRTYTFGLRLGL</sequence>
<evidence type="ECO:0000256" key="2">
    <source>
        <dbReference type="ARBA" id="ARBA00022448"/>
    </source>
</evidence>
<dbReference type="Pfam" id="PF07715">
    <property type="entry name" value="Plug"/>
    <property type="match status" value="1"/>
</dbReference>
<dbReference type="PANTHER" id="PTHR30069">
    <property type="entry name" value="TONB-DEPENDENT OUTER MEMBRANE RECEPTOR"/>
    <property type="match status" value="1"/>
</dbReference>
<dbReference type="Pfam" id="PF13715">
    <property type="entry name" value="CarbopepD_reg_2"/>
    <property type="match status" value="1"/>
</dbReference>
<proteinExistence type="inferred from homology"/>
<keyword evidence="3 8" id="KW-1134">Transmembrane beta strand</keyword>
<dbReference type="InterPro" id="IPR039426">
    <property type="entry name" value="TonB-dep_rcpt-like"/>
</dbReference>
<evidence type="ECO:0000256" key="3">
    <source>
        <dbReference type="ARBA" id="ARBA00022452"/>
    </source>
</evidence>
<evidence type="ECO:0000256" key="6">
    <source>
        <dbReference type="ARBA" id="ARBA00023136"/>
    </source>
</evidence>
<protein>
    <submittedName>
        <fullName evidence="10">TonB-linked SusC/RagA family outer membrane protein</fullName>
    </submittedName>
</protein>
<dbReference type="PROSITE" id="PS52016">
    <property type="entry name" value="TONB_DEPENDENT_REC_3"/>
    <property type="match status" value="1"/>
</dbReference>
<dbReference type="Gene3D" id="2.170.130.10">
    <property type="entry name" value="TonB-dependent receptor, plug domain"/>
    <property type="match status" value="1"/>
</dbReference>
<dbReference type="InterPro" id="IPR036942">
    <property type="entry name" value="Beta-barrel_TonB_sf"/>
</dbReference>
<comment type="caution">
    <text evidence="10">The sequence shown here is derived from an EMBL/GenBank/DDBJ whole genome shotgun (WGS) entry which is preliminary data.</text>
</comment>
<dbReference type="Gene3D" id="2.60.40.1120">
    <property type="entry name" value="Carboxypeptidase-like, regulatory domain"/>
    <property type="match status" value="1"/>
</dbReference>
<evidence type="ECO:0000256" key="4">
    <source>
        <dbReference type="ARBA" id="ARBA00022692"/>
    </source>
</evidence>
<keyword evidence="11" id="KW-1185">Reference proteome</keyword>
<reference evidence="10 11" key="1">
    <citation type="submission" date="2018-06" db="EMBL/GenBank/DDBJ databases">
        <title>Genomic Encyclopedia of Archaeal and Bacterial Type Strains, Phase II (KMG-II): from individual species to whole genera.</title>
        <authorList>
            <person name="Goeker M."/>
        </authorList>
    </citation>
    <scope>NUCLEOTIDE SEQUENCE [LARGE SCALE GENOMIC DNA]</scope>
    <source>
        <strain evidence="10 11">DSM 23857</strain>
    </source>
</reference>
<dbReference type="RefSeq" id="WP_111597797.1">
    <property type="nucleotide sequence ID" value="NZ_QLLL01000004.1"/>
</dbReference>